<proteinExistence type="predicted"/>
<evidence type="ECO:0000313" key="2">
    <source>
        <dbReference type="EMBL" id="KAF5835516.1"/>
    </source>
</evidence>
<feature type="compositionally biased region" description="Low complexity" evidence="1">
    <location>
        <begin position="102"/>
        <end position="113"/>
    </location>
</feature>
<feature type="compositionally biased region" description="Gly residues" evidence="1">
    <location>
        <begin position="148"/>
        <end position="158"/>
    </location>
</feature>
<feature type="compositionally biased region" description="Gly residues" evidence="1">
    <location>
        <begin position="130"/>
        <end position="140"/>
    </location>
</feature>
<name>A0ABQ7GLP6_DUNSA</name>
<feature type="non-terminal residue" evidence="2">
    <location>
        <position position="1"/>
    </location>
</feature>
<gene>
    <name evidence="2" type="ORF">DUNSADRAFT_7300</name>
</gene>
<protein>
    <submittedName>
        <fullName evidence="2">Uncharacterized protein</fullName>
    </submittedName>
</protein>
<feature type="compositionally biased region" description="Low complexity" evidence="1">
    <location>
        <begin position="242"/>
        <end position="261"/>
    </location>
</feature>
<feature type="region of interest" description="Disordered" evidence="1">
    <location>
        <begin position="1"/>
        <end position="431"/>
    </location>
</feature>
<dbReference type="EMBL" id="MU069702">
    <property type="protein sequence ID" value="KAF5835516.1"/>
    <property type="molecule type" value="Genomic_DNA"/>
</dbReference>
<feature type="compositionally biased region" description="Low complexity" evidence="1">
    <location>
        <begin position="61"/>
        <end position="87"/>
    </location>
</feature>
<feature type="compositionally biased region" description="Polar residues" evidence="1">
    <location>
        <begin position="19"/>
        <end position="29"/>
    </location>
</feature>
<keyword evidence="3" id="KW-1185">Reference proteome</keyword>
<sequence>GSGTVSPRHPGIYGATHGTPGTANYSAGYSASPRVAPHQPNTGATMGSAASVGAGSGGGRYAQQPQRGYAQQQGGGSYAAQRGHAQQQGGGGYAQRSVQQHGYSAVPGSPSSVGSGGGGNYSATLQRGGVQSGSGGGGYSGALQRGGVQSGSGVGGYSGVQRAGSHLAPPKVAGVVRPSGIGMGASKRPGYGAVGSGPGVVPGATGSPRIGPTYATTTSASSANSSSIPTAPRTDAPRHQTSIPRLSIPGPSSSSHSRTSSFNTCPDPSSATAAAAATAAVPAPASAPFAAVDNGDAASAPYADSAAAVGDVGPDHASQGIPRAPSEPDHQPQPQPLPAGAAVVETEDVESEAASKADAAAAPPATPTISNASGSTSSRVHKGPSLIPIPPITNEAGGGLGSGVGSAIPRHLQRSNTLATPGGSVSDGWRA</sequence>
<evidence type="ECO:0000256" key="1">
    <source>
        <dbReference type="SAM" id="MobiDB-lite"/>
    </source>
</evidence>
<feature type="compositionally biased region" description="Low complexity" evidence="1">
    <location>
        <begin position="354"/>
        <end position="373"/>
    </location>
</feature>
<feature type="compositionally biased region" description="Low complexity" evidence="1">
    <location>
        <begin position="268"/>
        <end position="308"/>
    </location>
</feature>
<dbReference type="Proteomes" id="UP000815325">
    <property type="component" value="Unassembled WGS sequence"/>
</dbReference>
<accession>A0ABQ7GLP6</accession>
<feature type="compositionally biased region" description="Low complexity" evidence="1">
    <location>
        <begin position="201"/>
        <end position="232"/>
    </location>
</feature>
<reference evidence="2" key="1">
    <citation type="submission" date="2017-08" db="EMBL/GenBank/DDBJ databases">
        <authorList>
            <person name="Polle J.E."/>
            <person name="Barry K."/>
            <person name="Cushman J."/>
            <person name="Schmutz J."/>
            <person name="Tran D."/>
            <person name="Hathwaick L.T."/>
            <person name="Yim W.C."/>
            <person name="Jenkins J."/>
            <person name="Mckie-Krisberg Z.M."/>
            <person name="Prochnik S."/>
            <person name="Lindquist E."/>
            <person name="Dockter R.B."/>
            <person name="Adam C."/>
            <person name="Molina H."/>
            <person name="Bunkerborg J."/>
            <person name="Jin E."/>
            <person name="Buchheim M."/>
            <person name="Magnuson J."/>
        </authorList>
    </citation>
    <scope>NUCLEOTIDE SEQUENCE</scope>
    <source>
        <strain evidence="2">CCAP 19/18</strain>
    </source>
</reference>
<organism evidence="2 3">
    <name type="scientific">Dunaliella salina</name>
    <name type="common">Green alga</name>
    <name type="synonym">Protococcus salinus</name>
    <dbReference type="NCBI Taxonomy" id="3046"/>
    <lineage>
        <taxon>Eukaryota</taxon>
        <taxon>Viridiplantae</taxon>
        <taxon>Chlorophyta</taxon>
        <taxon>core chlorophytes</taxon>
        <taxon>Chlorophyceae</taxon>
        <taxon>CS clade</taxon>
        <taxon>Chlamydomonadales</taxon>
        <taxon>Dunaliellaceae</taxon>
        <taxon>Dunaliella</taxon>
    </lineage>
</organism>
<evidence type="ECO:0000313" key="3">
    <source>
        <dbReference type="Proteomes" id="UP000815325"/>
    </source>
</evidence>
<comment type="caution">
    <text evidence="2">The sequence shown here is derived from an EMBL/GenBank/DDBJ whole genome shotgun (WGS) entry which is preliminary data.</text>
</comment>